<sequence>MIQVLLMALKFLSRGSMKGEKVGLSNSLRANMTPGSIFRILLRFFQLILGIVVIGLYAQDLNRAHKAGVGYDSKWMYATITGTLASFWAIICMLPLVKAWFLFGIDFIVFILYVAAFGVFGKMYIKEDPEGNGGVQRMKNAVWILLVNMLLWFVSFVYGAVVFWKYWKGKEASTMIV</sequence>
<dbReference type="PANTHER" id="PTHR42083:SF1">
    <property type="entry name" value="MARVEL DOMAIN-CONTAINING PROTEIN"/>
    <property type="match status" value="1"/>
</dbReference>
<dbReference type="PANTHER" id="PTHR42083">
    <property type="entry name" value="MARVEL DOMAIN-CONTAINING PROTEIN"/>
    <property type="match status" value="1"/>
</dbReference>
<keyword evidence="4 5" id="KW-0472">Membrane</keyword>
<evidence type="ECO:0000256" key="4">
    <source>
        <dbReference type="ARBA" id="ARBA00023136"/>
    </source>
</evidence>
<protein>
    <recommendedName>
        <fullName evidence="6">MARVEL domain-containing protein</fullName>
    </recommendedName>
</protein>
<name>A0ABR3RLV0_9PLEO</name>
<keyword evidence="2 5" id="KW-0812">Transmembrane</keyword>
<comment type="caution">
    <text evidence="7">The sequence shown here is derived from an EMBL/GenBank/DDBJ whole genome shotgun (WGS) entry which is preliminary data.</text>
</comment>
<feature type="transmembrane region" description="Helical" evidence="5">
    <location>
        <begin position="141"/>
        <end position="167"/>
    </location>
</feature>
<evidence type="ECO:0000256" key="3">
    <source>
        <dbReference type="ARBA" id="ARBA00022989"/>
    </source>
</evidence>
<proteinExistence type="predicted"/>
<dbReference type="EMBL" id="JAKJXO020000005">
    <property type="protein sequence ID" value="KAL1604857.1"/>
    <property type="molecule type" value="Genomic_DNA"/>
</dbReference>
<feature type="transmembrane region" description="Helical" evidence="5">
    <location>
        <begin position="75"/>
        <end position="94"/>
    </location>
</feature>
<evidence type="ECO:0000256" key="5">
    <source>
        <dbReference type="SAM" id="Phobius"/>
    </source>
</evidence>
<gene>
    <name evidence="7" type="ORF">SLS60_004397</name>
</gene>
<evidence type="ECO:0000313" key="7">
    <source>
        <dbReference type="EMBL" id="KAL1604857.1"/>
    </source>
</evidence>
<accession>A0ABR3RLV0</accession>
<keyword evidence="3 5" id="KW-1133">Transmembrane helix</keyword>
<dbReference type="InterPro" id="IPR008253">
    <property type="entry name" value="Marvel"/>
</dbReference>
<dbReference type="Pfam" id="PF01284">
    <property type="entry name" value="MARVEL"/>
    <property type="match status" value="1"/>
</dbReference>
<keyword evidence="8" id="KW-1185">Reference proteome</keyword>
<feature type="transmembrane region" description="Helical" evidence="5">
    <location>
        <begin position="40"/>
        <end position="59"/>
    </location>
</feature>
<reference evidence="7 8" key="1">
    <citation type="submission" date="2024-02" db="EMBL/GenBank/DDBJ databases">
        <title>De novo assembly and annotation of 12 fungi associated with fruit tree decline syndrome in Ontario, Canada.</title>
        <authorList>
            <person name="Sulman M."/>
            <person name="Ellouze W."/>
            <person name="Ilyukhin E."/>
        </authorList>
    </citation>
    <scope>NUCLEOTIDE SEQUENCE [LARGE SCALE GENOMIC DNA]</scope>
    <source>
        <strain evidence="7 8">M42-189</strain>
    </source>
</reference>
<dbReference type="Proteomes" id="UP001521785">
    <property type="component" value="Unassembled WGS sequence"/>
</dbReference>
<evidence type="ECO:0000256" key="1">
    <source>
        <dbReference type="ARBA" id="ARBA00004141"/>
    </source>
</evidence>
<evidence type="ECO:0000259" key="6">
    <source>
        <dbReference type="Pfam" id="PF01284"/>
    </source>
</evidence>
<feature type="domain" description="MARVEL" evidence="6">
    <location>
        <begin position="39"/>
        <end position="157"/>
    </location>
</feature>
<evidence type="ECO:0000313" key="8">
    <source>
        <dbReference type="Proteomes" id="UP001521785"/>
    </source>
</evidence>
<organism evidence="7 8">
    <name type="scientific">Paraconiothyrium brasiliense</name>
    <dbReference type="NCBI Taxonomy" id="300254"/>
    <lineage>
        <taxon>Eukaryota</taxon>
        <taxon>Fungi</taxon>
        <taxon>Dikarya</taxon>
        <taxon>Ascomycota</taxon>
        <taxon>Pezizomycotina</taxon>
        <taxon>Dothideomycetes</taxon>
        <taxon>Pleosporomycetidae</taxon>
        <taxon>Pleosporales</taxon>
        <taxon>Massarineae</taxon>
        <taxon>Didymosphaeriaceae</taxon>
        <taxon>Paraconiothyrium</taxon>
    </lineage>
</organism>
<comment type="subcellular location">
    <subcellularLocation>
        <location evidence="1">Membrane</location>
        <topology evidence="1">Multi-pass membrane protein</topology>
    </subcellularLocation>
</comment>
<feature type="transmembrane region" description="Helical" evidence="5">
    <location>
        <begin position="101"/>
        <end position="121"/>
    </location>
</feature>
<evidence type="ECO:0000256" key="2">
    <source>
        <dbReference type="ARBA" id="ARBA00022692"/>
    </source>
</evidence>